<dbReference type="STRING" id="933084.A0A067Q259"/>
<evidence type="ECO:0000313" key="1">
    <source>
        <dbReference type="EMBL" id="KDQ60240.1"/>
    </source>
</evidence>
<accession>A0A067Q259</accession>
<protein>
    <submittedName>
        <fullName evidence="1">Uncharacterized protein</fullName>
    </submittedName>
</protein>
<keyword evidence="2" id="KW-1185">Reference proteome</keyword>
<name>A0A067Q259_9AGAM</name>
<feature type="non-terminal residue" evidence="1">
    <location>
        <position position="179"/>
    </location>
</feature>
<dbReference type="AlphaFoldDB" id="A0A067Q259"/>
<dbReference type="HOGENOM" id="CLU_1506924_0_0_1"/>
<dbReference type="EMBL" id="KL197714">
    <property type="protein sequence ID" value="KDQ60240.1"/>
    <property type="molecule type" value="Genomic_DNA"/>
</dbReference>
<organism evidence="1 2">
    <name type="scientific">Jaapia argillacea MUCL 33604</name>
    <dbReference type="NCBI Taxonomy" id="933084"/>
    <lineage>
        <taxon>Eukaryota</taxon>
        <taxon>Fungi</taxon>
        <taxon>Dikarya</taxon>
        <taxon>Basidiomycota</taxon>
        <taxon>Agaricomycotina</taxon>
        <taxon>Agaricomycetes</taxon>
        <taxon>Agaricomycetidae</taxon>
        <taxon>Jaapiales</taxon>
        <taxon>Jaapiaceae</taxon>
        <taxon>Jaapia</taxon>
    </lineage>
</organism>
<sequence length="179" mass="20607">MVDLWKYNAHASIRRFFEVELEKVERRRRHLIGAVRPWPSQSQLDTLTEKAGGLFICASTLVAFVGDNQGRPDQKLDEAMKPQYSGLDALYQQVLDNAPQSRTTRFRNIVGIVLYFYDKLEIVDLARLIRAEVVDIRADLEGCGAIFMVPEDDHGFIEILHASLSDFLRTEERSKNYFI</sequence>
<evidence type="ECO:0000313" key="2">
    <source>
        <dbReference type="Proteomes" id="UP000027265"/>
    </source>
</evidence>
<reference evidence="2" key="1">
    <citation type="journal article" date="2014" name="Proc. Natl. Acad. Sci. U.S.A.">
        <title>Extensive sampling of basidiomycete genomes demonstrates inadequacy of the white-rot/brown-rot paradigm for wood decay fungi.</title>
        <authorList>
            <person name="Riley R."/>
            <person name="Salamov A.A."/>
            <person name="Brown D.W."/>
            <person name="Nagy L.G."/>
            <person name="Floudas D."/>
            <person name="Held B.W."/>
            <person name="Levasseur A."/>
            <person name="Lombard V."/>
            <person name="Morin E."/>
            <person name="Otillar R."/>
            <person name="Lindquist E.A."/>
            <person name="Sun H."/>
            <person name="LaButti K.M."/>
            <person name="Schmutz J."/>
            <person name="Jabbour D."/>
            <person name="Luo H."/>
            <person name="Baker S.E."/>
            <person name="Pisabarro A.G."/>
            <person name="Walton J.D."/>
            <person name="Blanchette R.A."/>
            <person name="Henrissat B."/>
            <person name="Martin F."/>
            <person name="Cullen D."/>
            <person name="Hibbett D.S."/>
            <person name="Grigoriev I.V."/>
        </authorList>
    </citation>
    <scope>NUCLEOTIDE SEQUENCE [LARGE SCALE GENOMIC DNA]</scope>
    <source>
        <strain evidence="2">MUCL 33604</strain>
    </source>
</reference>
<dbReference type="Proteomes" id="UP000027265">
    <property type="component" value="Unassembled WGS sequence"/>
</dbReference>
<dbReference type="InParanoid" id="A0A067Q259"/>
<proteinExistence type="predicted"/>
<gene>
    <name evidence="1" type="ORF">JAAARDRAFT_125836</name>
</gene>
<dbReference type="OrthoDB" id="3262196at2759"/>